<dbReference type="RefSeq" id="WP_343760353.1">
    <property type="nucleotide sequence ID" value="NZ_BAAACG010000008.1"/>
</dbReference>
<accession>A0ABP3UPQ8</accession>
<keyword evidence="6" id="KW-0813">Transport</keyword>
<feature type="transmembrane region" description="Helical" evidence="6">
    <location>
        <begin position="283"/>
        <end position="305"/>
    </location>
</feature>
<dbReference type="InterPro" id="IPR052536">
    <property type="entry name" value="ABC-4_Integral_Memb_Prot"/>
</dbReference>
<feature type="transmembrane region" description="Helical" evidence="6">
    <location>
        <begin position="228"/>
        <end position="250"/>
    </location>
</feature>
<comment type="subcellular location">
    <subcellularLocation>
        <location evidence="1 6">Cell membrane</location>
        <topology evidence="1 6">Multi-pass membrane protein</topology>
    </subcellularLocation>
</comment>
<dbReference type="PANTHER" id="PTHR46795:SF3">
    <property type="entry name" value="ABC TRANSPORTER PERMEASE"/>
    <property type="match status" value="1"/>
</dbReference>
<feature type="transmembrane region" description="Helical" evidence="6">
    <location>
        <begin position="18"/>
        <end position="40"/>
    </location>
</feature>
<evidence type="ECO:0000256" key="4">
    <source>
        <dbReference type="ARBA" id="ARBA00022989"/>
    </source>
</evidence>
<dbReference type="Pfam" id="PF02687">
    <property type="entry name" value="FtsX"/>
    <property type="match status" value="1"/>
</dbReference>
<evidence type="ECO:0000256" key="6">
    <source>
        <dbReference type="PIRNR" id="PIRNR018968"/>
    </source>
</evidence>
<feature type="domain" description="ABC3 transporter permease C-terminal" evidence="7">
    <location>
        <begin position="61"/>
        <end position="179"/>
    </location>
</feature>
<feature type="transmembrane region" description="Helical" evidence="6">
    <location>
        <begin position="535"/>
        <end position="557"/>
    </location>
</feature>
<feature type="transmembrane region" description="Helical" evidence="6">
    <location>
        <begin position="153"/>
        <end position="177"/>
    </location>
</feature>
<reference evidence="9" key="1">
    <citation type="journal article" date="2019" name="Int. J. Syst. Evol. Microbiol.">
        <title>The Global Catalogue of Microorganisms (GCM) 10K type strain sequencing project: providing services to taxonomists for standard genome sequencing and annotation.</title>
        <authorList>
            <consortium name="The Broad Institute Genomics Platform"/>
            <consortium name="The Broad Institute Genome Sequencing Center for Infectious Disease"/>
            <person name="Wu L."/>
            <person name="Ma J."/>
        </authorList>
    </citation>
    <scope>NUCLEOTIDE SEQUENCE [LARGE SCALE GENOMIC DNA]</scope>
    <source>
        <strain evidence="9">JCM 1407</strain>
    </source>
</reference>
<organism evidence="8 9">
    <name type="scientific">Clostridium oceanicum</name>
    <dbReference type="NCBI Taxonomy" id="1543"/>
    <lineage>
        <taxon>Bacteria</taxon>
        <taxon>Bacillati</taxon>
        <taxon>Bacillota</taxon>
        <taxon>Clostridia</taxon>
        <taxon>Eubacteriales</taxon>
        <taxon>Clostridiaceae</taxon>
        <taxon>Clostridium</taxon>
    </lineage>
</organism>
<feature type="transmembrane region" description="Helical" evidence="6">
    <location>
        <begin position="60"/>
        <end position="81"/>
    </location>
</feature>
<dbReference type="PIRSF" id="PIRSF018968">
    <property type="entry name" value="ABC_permease_BceB"/>
    <property type="match status" value="1"/>
</dbReference>
<protein>
    <submittedName>
        <fullName evidence="8">ABC transporter permease</fullName>
    </submittedName>
</protein>
<proteinExistence type="inferred from homology"/>
<dbReference type="Proteomes" id="UP001501510">
    <property type="component" value="Unassembled WGS sequence"/>
</dbReference>
<feature type="transmembrane region" description="Helical" evidence="6">
    <location>
        <begin position="106"/>
        <end position="133"/>
    </location>
</feature>
<sequence>MNLASLAYKNVKRNFYNYFLYFISVVFNIMLYFTFASVQYNDQVLKMAEGMDKLSKVFKGASIMIALFAALFIWYSSSFFIKKRKKEIGLYSLLGLKKSQIGKMLFYENLVIGGLALIVGIVLGTLLSKGFIMLMMKVMAVDGLVTFKLIPKAMIQTAIVFTILFFLTSTYGASTIYRYKLIQLFKADKTGEKQPKASSIFAIISVIMIVLCYLLVLKFEVGFMVKLVGGLILAVIGTFGVFSSFTIFAIKISKKNKKKHYKNINMIGSSQLLYRIKANARTLATIALLTATTLTCMGTAAVFYYDVTANISKEFPVTMAYHDNSKELDKKVEDIIARYPEHKKEDTVEANFLKISGSMPNTHKDERKTKGPFNKLYKVFVLKESEFRDIYKKTRKDIDKIPKLSNENETIIFTEFFNNKFEDTYKGKTAKVISNNKLKKDLKVKYFENSTLISKNVTGDIVVVKDNLYDKLYSKDSFYRIKGYMIKSPRKAKALEEDLQKIKPKQPPIKSFDDSYYVYSSYTSQYIGGMMGTGMLVFIGGAIGLIFLISTGSIIFFKQLSEAEDDKGMYKILRKIGVSSKLIKGSIRKQMLFIFGSPLVLGIIHSLVAFTFLSDMLNKNLFTPIFTTFVVYAVIYIFYYFLTVYYYTNIVNEK</sequence>
<evidence type="ECO:0000256" key="5">
    <source>
        <dbReference type="ARBA" id="ARBA00023136"/>
    </source>
</evidence>
<keyword evidence="9" id="KW-1185">Reference proteome</keyword>
<keyword evidence="3 6" id="KW-0812">Transmembrane</keyword>
<feature type="transmembrane region" description="Helical" evidence="6">
    <location>
        <begin position="591"/>
        <end position="613"/>
    </location>
</feature>
<feature type="transmembrane region" description="Helical" evidence="6">
    <location>
        <begin position="625"/>
        <end position="647"/>
    </location>
</feature>
<comment type="similarity">
    <text evidence="6">Belongs to the ABC-4 integral membrane protein family.</text>
</comment>
<evidence type="ECO:0000256" key="2">
    <source>
        <dbReference type="ARBA" id="ARBA00022475"/>
    </source>
</evidence>
<evidence type="ECO:0000256" key="3">
    <source>
        <dbReference type="ARBA" id="ARBA00022692"/>
    </source>
</evidence>
<dbReference type="EMBL" id="BAAACG010000008">
    <property type="protein sequence ID" value="GAA0737846.1"/>
    <property type="molecule type" value="Genomic_DNA"/>
</dbReference>
<evidence type="ECO:0000313" key="9">
    <source>
        <dbReference type="Proteomes" id="UP001501510"/>
    </source>
</evidence>
<comment type="caution">
    <text evidence="8">The sequence shown here is derived from an EMBL/GenBank/DDBJ whole genome shotgun (WGS) entry which is preliminary data.</text>
</comment>
<keyword evidence="4 6" id="KW-1133">Transmembrane helix</keyword>
<evidence type="ECO:0000259" key="7">
    <source>
        <dbReference type="Pfam" id="PF02687"/>
    </source>
</evidence>
<evidence type="ECO:0000313" key="8">
    <source>
        <dbReference type="EMBL" id="GAA0737846.1"/>
    </source>
</evidence>
<feature type="transmembrane region" description="Helical" evidence="6">
    <location>
        <begin position="197"/>
        <end position="216"/>
    </location>
</feature>
<evidence type="ECO:0000256" key="1">
    <source>
        <dbReference type="ARBA" id="ARBA00004651"/>
    </source>
</evidence>
<dbReference type="InterPro" id="IPR003838">
    <property type="entry name" value="ABC3_permease_C"/>
</dbReference>
<dbReference type="InterPro" id="IPR027022">
    <property type="entry name" value="ABC_permease_BceB-typ"/>
</dbReference>
<gene>
    <name evidence="8" type="ORF">GCM10008906_14510</name>
</gene>
<keyword evidence="5 6" id="KW-0472">Membrane</keyword>
<name>A0ABP3UPQ8_9CLOT</name>
<keyword evidence="2 6" id="KW-1003">Cell membrane</keyword>
<dbReference type="PANTHER" id="PTHR46795">
    <property type="entry name" value="ABC TRANSPORTER PERMEASE-RELATED-RELATED"/>
    <property type="match status" value="1"/>
</dbReference>